<protein>
    <submittedName>
        <fullName evidence="1">Uncharacterized protein</fullName>
    </submittedName>
</protein>
<evidence type="ECO:0000313" key="2">
    <source>
        <dbReference type="Proteomes" id="UP000010473"/>
    </source>
</evidence>
<gene>
    <name evidence="1" type="ordered locus">Sta7437_2999</name>
</gene>
<sequence>MNSDLEFNKNNFQNLINTSEEAKFNEVCALLKQDLLKALKVASSTFKSKKYLKNLLEQGLATANASEIEIWLKYLIPRLGFRSVINILEDKIVHQPRQVKNALYWLPKFLKNQNEKELNLLKNLEKKMLGEEYKVVSQSGKTYKLILRIKSTGEYAVFGGYQLGSHGSGVIAEILDSQNLYPTSGVKLVSPGDLEILNPQPYND</sequence>
<dbReference type="Proteomes" id="UP000010473">
    <property type="component" value="Chromosome"/>
</dbReference>
<keyword evidence="2" id="KW-1185">Reference proteome</keyword>
<name>K9XVD9_STAC7</name>
<organism evidence="1 2">
    <name type="scientific">Stanieria cyanosphaera (strain ATCC 29371 / PCC 7437)</name>
    <dbReference type="NCBI Taxonomy" id="111780"/>
    <lineage>
        <taxon>Bacteria</taxon>
        <taxon>Bacillati</taxon>
        <taxon>Cyanobacteriota</taxon>
        <taxon>Cyanophyceae</taxon>
        <taxon>Pleurocapsales</taxon>
        <taxon>Dermocarpellaceae</taxon>
        <taxon>Stanieria</taxon>
    </lineage>
</organism>
<dbReference type="HOGENOM" id="CLU_1342577_0_0_3"/>
<dbReference type="RefSeq" id="WP_015194184.1">
    <property type="nucleotide sequence ID" value="NC_019748.1"/>
</dbReference>
<dbReference type="AlphaFoldDB" id="K9XVD9"/>
<proteinExistence type="predicted"/>
<accession>K9XVD9</accession>
<dbReference type="KEGG" id="scs:Sta7437_2999"/>
<dbReference type="OrthoDB" id="485945at2"/>
<reference evidence="2" key="1">
    <citation type="journal article" date="2013" name="Proc. Natl. Acad. Sci. U.S.A.">
        <title>Improving the coverage of the cyanobacterial phylum using diversity-driven genome sequencing.</title>
        <authorList>
            <person name="Shih P.M."/>
            <person name="Wu D."/>
            <person name="Latifi A."/>
            <person name="Axen S.D."/>
            <person name="Fewer D.P."/>
            <person name="Talla E."/>
            <person name="Calteau A."/>
            <person name="Cai F."/>
            <person name="Tandeau de Marsac N."/>
            <person name="Rippka R."/>
            <person name="Herdman M."/>
            <person name="Sivonen K."/>
            <person name="Coursin T."/>
            <person name="Laurent T."/>
            <person name="Goodwin L."/>
            <person name="Nolan M."/>
            <person name="Davenport K.W."/>
            <person name="Han C.S."/>
            <person name="Rubin E.M."/>
            <person name="Eisen J.A."/>
            <person name="Woyke T."/>
            <person name="Gugger M."/>
            <person name="Kerfeld C.A."/>
        </authorList>
    </citation>
    <scope>NUCLEOTIDE SEQUENCE [LARGE SCALE GENOMIC DNA]</scope>
    <source>
        <strain evidence="2">ATCC 29371 / PCC 7437</strain>
    </source>
</reference>
<evidence type="ECO:0000313" key="1">
    <source>
        <dbReference type="EMBL" id="AFZ36518.1"/>
    </source>
</evidence>
<dbReference type="STRING" id="111780.Sta7437_2999"/>
<dbReference type="EMBL" id="CP003653">
    <property type="protein sequence ID" value="AFZ36518.1"/>
    <property type="molecule type" value="Genomic_DNA"/>
</dbReference>